<accession>A0A6U3CCM3</accession>
<feature type="transmembrane region" description="Helical" evidence="1">
    <location>
        <begin position="114"/>
        <end position="133"/>
    </location>
</feature>
<keyword evidence="1" id="KW-0472">Membrane</keyword>
<proteinExistence type="predicted"/>
<protein>
    <recommendedName>
        <fullName evidence="2">HPP transmembrane region domain-containing protein</fullName>
    </recommendedName>
</protein>
<dbReference type="EMBL" id="HBHT01028591">
    <property type="protein sequence ID" value="CAD9979904.1"/>
    <property type="molecule type" value="Transcribed_RNA"/>
</dbReference>
<dbReference type="PANTHER" id="PTHR33741">
    <property type="entry name" value="TRANSMEMBRANE PROTEIN DDB_G0269096-RELATED"/>
    <property type="match status" value="1"/>
</dbReference>
<reference evidence="4" key="1">
    <citation type="submission" date="2021-01" db="EMBL/GenBank/DDBJ databases">
        <authorList>
            <person name="Corre E."/>
            <person name="Pelletier E."/>
            <person name="Niang G."/>
            <person name="Scheremetjew M."/>
            <person name="Finn R."/>
            <person name="Kale V."/>
            <person name="Holt S."/>
            <person name="Cochrane G."/>
            <person name="Meng A."/>
            <person name="Brown T."/>
            <person name="Cohen L."/>
        </authorList>
    </citation>
    <scope>NUCLEOTIDE SEQUENCE</scope>
    <source>
        <strain evidence="4">CCMP125</strain>
    </source>
</reference>
<gene>
    <name evidence="3" type="ORF">APAL1065_LOCUS19205</name>
    <name evidence="4" type="ORF">APAL1065_LOCUS19206</name>
</gene>
<keyword evidence="1" id="KW-0812">Transmembrane</keyword>
<dbReference type="AlphaFoldDB" id="A0A6U3CCM3"/>
<feature type="transmembrane region" description="Helical" evidence="1">
    <location>
        <begin position="153"/>
        <end position="172"/>
    </location>
</feature>
<evidence type="ECO:0000313" key="3">
    <source>
        <dbReference type="EMBL" id="CAD9979903.1"/>
    </source>
</evidence>
<name>A0A6U3CCM3_9STRA</name>
<evidence type="ECO:0000313" key="4">
    <source>
        <dbReference type="EMBL" id="CAD9979904.1"/>
    </source>
</evidence>
<feature type="domain" description="HPP transmembrane region" evidence="2">
    <location>
        <begin position="28"/>
        <end position="182"/>
    </location>
</feature>
<dbReference type="InterPro" id="IPR058581">
    <property type="entry name" value="TM_HPP"/>
</dbReference>
<dbReference type="InterPro" id="IPR007065">
    <property type="entry name" value="HPP"/>
</dbReference>
<evidence type="ECO:0000259" key="2">
    <source>
        <dbReference type="Pfam" id="PF04982"/>
    </source>
</evidence>
<keyword evidence="1" id="KW-1133">Transmembrane helix</keyword>
<dbReference type="PANTHER" id="PTHR33741:SF5">
    <property type="entry name" value="TRANSMEMBRANE PROTEIN DDB_G0269096-RELATED"/>
    <property type="match status" value="1"/>
</dbReference>
<sequence>MWHVTRKNTLDYLRKFKGGNGQVAPPLNAPQSGWTLLGSFSGLLLLSAYNEWIKNESDGDYELLMGPFGALMTLLYGLHSAPASQPRNVVLGQVVAGAVSLSFTYIPEDVMPVWIRRAVGPAFAIAAMVKLGVTHPPAGAHSVIYASGTYNWLFYFFVVLGAMISVAPAVLINNMSNRRQYPIYWGYWTEYLQQSWQKLSGQKGNDKSN</sequence>
<evidence type="ECO:0000256" key="1">
    <source>
        <dbReference type="SAM" id="Phobius"/>
    </source>
</evidence>
<dbReference type="EMBL" id="HBHT01028590">
    <property type="protein sequence ID" value="CAD9979903.1"/>
    <property type="molecule type" value="Transcribed_RNA"/>
</dbReference>
<organism evidence="4">
    <name type="scientific">Entomoneis paludosa</name>
    <dbReference type="NCBI Taxonomy" id="265537"/>
    <lineage>
        <taxon>Eukaryota</taxon>
        <taxon>Sar</taxon>
        <taxon>Stramenopiles</taxon>
        <taxon>Ochrophyta</taxon>
        <taxon>Bacillariophyta</taxon>
        <taxon>Bacillariophyceae</taxon>
        <taxon>Bacillariophycidae</taxon>
        <taxon>Entomoneidaceae</taxon>
        <taxon>Entomoneis</taxon>
    </lineage>
</organism>
<dbReference type="Pfam" id="PF04982">
    <property type="entry name" value="TM_HPP"/>
    <property type="match status" value="1"/>
</dbReference>